<feature type="transmembrane region" description="Helical" evidence="1">
    <location>
        <begin position="37"/>
        <end position="58"/>
    </location>
</feature>
<keyword evidence="1" id="KW-0472">Membrane</keyword>
<gene>
    <name evidence="2" type="ORF">GCM10022388_21780</name>
</gene>
<dbReference type="Gene3D" id="3.40.50.880">
    <property type="match status" value="1"/>
</dbReference>
<keyword evidence="1" id="KW-0812">Transmembrane</keyword>
<organism evidence="2 3">
    <name type="scientific">Flavobacterium chungnamense</name>
    <dbReference type="NCBI Taxonomy" id="706182"/>
    <lineage>
        <taxon>Bacteria</taxon>
        <taxon>Pseudomonadati</taxon>
        <taxon>Bacteroidota</taxon>
        <taxon>Flavobacteriia</taxon>
        <taxon>Flavobacteriales</taxon>
        <taxon>Flavobacteriaceae</taxon>
        <taxon>Flavobacterium</taxon>
    </lineage>
</organism>
<protein>
    <recommendedName>
        <fullName evidence="4">VWA domain-containing protein</fullName>
    </recommendedName>
</protein>
<evidence type="ECO:0000256" key="1">
    <source>
        <dbReference type="SAM" id="Phobius"/>
    </source>
</evidence>
<dbReference type="Proteomes" id="UP001500426">
    <property type="component" value="Unassembled WGS sequence"/>
</dbReference>
<feature type="transmembrane region" description="Helical" evidence="1">
    <location>
        <begin position="6"/>
        <end position="25"/>
    </location>
</feature>
<sequence length="678" mass="76903">MNKSTLALIILSVIVAGGLSYFQYFYKAKSKSNMIKLLAFLRFISIFGILLLLINPIVSRSTFETVKTPLPIVVDNSSSIVDLKSNQVAKELYEKISSNSKLKDKFDVQTYSFDSEFQPIESADDLNFKGKQTNLDEVAKNLKSINKNLSFPTVLISDGNQTSGSDYVFSFDANNKVYPLVVGDTTTHLDLKISQINVNKYAFHKNKFPVEVFLQYAGTKSVTANFAISQGNNVLNKQSISFSPSNKSAVLNILLPADKTGLQIFNARISSNESEKNTYNNSKKFAVEIIDQKTEIAIISSINHPDLGALKRGIETNVQRKVTILKPNKINDLNRYNVLILFQPNAEFKQVFEANKNLKINTWIITGNNTDFGFLNLQQNQMNFRMSSQKEDFLANFSSDFNLFAAENIGFENFPPLENAYGTITPNENVTVLLSSRIRNVETNQPLLAFSDNQGRRSAFLMGENIWKWRAHSFIEKKSFEEFDVFLDKTIQFLASNDSKKSLIVNHERFYNSGDALEITAQYFNKNYEFDEKARLTIAVTNSKTKQVKRYDLLKTNNSFKVNLDGLAAGQYSFTVKELNSNASYSSTFEILDFDIEKQFVNPDMAKLKQLASQTKGAVFVPNQVDDLIKILLENEDYKAIQKDIVKKTPFIDWIWLLVLIAISLAAEWFIRKYNGLL</sequence>
<dbReference type="PANTHER" id="PTHR37947">
    <property type="entry name" value="BLL2462 PROTEIN"/>
    <property type="match status" value="1"/>
</dbReference>
<dbReference type="EMBL" id="BAABCS010000020">
    <property type="protein sequence ID" value="GAA4054956.1"/>
    <property type="molecule type" value="Genomic_DNA"/>
</dbReference>
<dbReference type="InterPro" id="IPR029062">
    <property type="entry name" value="Class_I_gatase-like"/>
</dbReference>
<evidence type="ECO:0008006" key="4">
    <source>
        <dbReference type="Google" id="ProtNLM"/>
    </source>
</evidence>
<feature type="transmembrane region" description="Helical" evidence="1">
    <location>
        <begin position="651"/>
        <end position="671"/>
    </location>
</feature>
<dbReference type="RefSeq" id="WP_345094481.1">
    <property type="nucleotide sequence ID" value="NZ_BAABCS010000020.1"/>
</dbReference>
<accession>A0ABP7UXT0</accession>
<proteinExistence type="predicted"/>
<dbReference type="PANTHER" id="PTHR37947:SF1">
    <property type="entry name" value="BLL2462 PROTEIN"/>
    <property type="match status" value="1"/>
</dbReference>
<keyword evidence="3" id="KW-1185">Reference proteome</keyword>
<name>A0ABP7UXT0_9FLAO</name>
<keyword evidence="1" id="KW-1133">Transmembrane helix</keyword>
<evidence type="ECO:0000313" key="2">
    <source>
        <dbReference type="EMBL" id="GAA4054956.1"/>
    </source>
</evidence>
<comment type="caution">
    <text evidence="2">The sequence shown here is derived from an EMBL/GenBank/DDBJ whole genome shotgun (WGS) entry which is preliminary data.</text>
</comment>
<evidence type="ECO:0000313" key="3">
    <source>
        <dbReference type="Proteomes" id="UP001500426"/>
    </source>
</evidence>
<reference evidence="3" key="1">
    <citation type="journal article" date="2019" name="Int. J. Syst. Evol. Microbiol.">
        <title>The Global Catalogue of Microorganisms (GCM) 10K type strain sequencing project: providing services to taxonomists for standard genome sequencing and annotation.</title>
        <authorList>
            <consortium name="The Broad Institute Genomics Platform"/>
            <consortium name="The Broad Institute Genome Sequencing Center for Infectious Disease"/>
            <person name="Wu L."/>
            <person name="Ma J."/>
        </authorList>
    </citation>
    <scope>NUCLEOTIDE SEQUENCE [LARGE SCALE GENOMIC DNA]</scope>
    <source>
        <strain evidence="3">JCM 17068</strain>
    </source>
</reference>